<sequence length="202" mass="22930">MIMKKFSLLLLILTLPISSLLADPITDSYQLEAKRDYAKALDLLENLSKENPGDYFLQLRTGWVALLKGDYTKSSSYYQKATLIEPNAIEPRLGSIRANLALGQHKQVEVICKTVLKQDSKNYFARSTLAYSYYVMANFKEAEKYYESIVDDYPADTEMLIGLGWSHLKQGKKAKAKEVFAFLTKIIPNEERVSSGAYYANN</sequence>
<evidence type="ECO:0000313" key="3">
    <source>
        <dbReference type="Proteomes" id="UP000298264"/>
    </source>
</evidence>
<feature type="chain" id="PRO_5020956314" evidence="1">
    <location>
        <begin position="23"/>
        <end position="202"/>
    </location>
</feature>
<evidence type="ECO:0000256" key="1">
    <source>
        <dbReference type="SAM" id="SignalP"/>
    </source>
</evidence>
<dbReference type="InterPro" id="IPR011990">
    <property type="entry name" value="TPR-like_helical_dom_sf"/>
</dbReference>
<dbReference type="Proteomes" id="UP000298264">
    <property type="component" value="Unassembled WGS sequence"/>
</dbReference>
<dbReference type="AlphaFoldDB" id="A0A4R9LPE3"/>
<reference evidence="2" key="1">
    <citation type="journal article" date="2019" name="PLoS Negl. Trop. Dis.">
        <title>Revisiting the worldwide diversity of Leptospira species in the environment.</title>
        <authorList>
            <person name="Vincent A.T."/>
            <person name="Schiettekatte O."/>
            <person name="Bourhy P."/>
            <person name="Veyrier F.J."/>
            <person name="Picardeau M."/>
        </authorList>
    </citation>
    <scope>NUCLEOTIDE SEQUENCE [LARGE SCALE GENOMIC DNA]</scope>
    <source>
        <strain evidence="2">201400974</strain>
    </source>
</reference>
<accession>A0A4R9LPE3</accession>
<proteinExistence type="predicted"/>
<evidence type="ECO:0000313" key="2">
    <source>
        <dbReference type="EMBL" id="TGN10871.1"/>
    </source>
</evidence>
<keyword evidence="3" id="KW-1185">Reference proteome</keyword>
<gene>
    <name evidence="2" type="ORF">EHS11_06715</name>
</gene>
<dbReference type="EMBL" id="RQHV01000042">
    <property type="protein sequence ID" value="TGN10871.1"/>
    <property type="molecule type" value="Genomic_DNA"/>
</dbReference>
<feature type="signal peptide" evidence="1">
    <location>
        <begin position="1"/>
        <end position="22"/>
    </location>
</feature>
<keyword evidence="1" id="KW-0732">Signal</keyword>
<name>A0A4R9LPE3_9LEPT</name>
<dbReference type="SUPFAM" id="SSF48452">
    <property type="entry name" value="TPR-like"/>
    <property type="match status" value="1"/>
</dbReference>
<dbReference type="OrthoDB" id="9784011at2"/>
<dbReference type="Gene3D" id="1.25.40.10">
    <property type="entry name" value="Tetratricopeptide repeat domain"/>
    <property type="match status" value="1"/>
</dbReference>
<comment type="caution">
    <text evidence="2">The sequence shown here is derived from an EMBL/GenBank/DDBJ whole genome shotgun (WGS) entry which is preliminary data.</text>
</comment>
<protein>
    <submittedName>
        <fullName evidence="2">Uncharacterized protein</fullName>
    </submittedName>
</protein>
<dbReference type="Pfam" id="PF13432">
    <property type="entry name" value="TPR_16"/>
    <property type="match status" value="2"/>
</dbReference>
<organism evidence="2 3">
    <name type="scientific">Leptospira ilyithenensis</name>
    <dbReference type="NCBI Taxonomy" id="2484901"/>
    <lineage>
        <taxon>Bacteria</taxon>
        <taxon>Pseudomonadati</taxon>
        <taxon>Spirochaetota</taxon>
        <taxon>Spirochaetia</taxon>
        <taxon>Leptospirales</taxon>
        <taxon>Leptospiraceae</taxon>
        <taxon>Leptospira</taxon>
    </lineage>
</organism>
<dbReference type="SMART" id="SM00028">
    <property type="entry name" value="TPR"/>
    <property type="match status" value="3"/>
</dbReference>
<dbReference type="InterPro" id="IPR019734">
    <property type="entry name" value="TPR_rpt"/>
</dbReference>